<reference evidence="1 2" key="1">
    <citation type="submission" date="2018-06" db="EMBL/GenBank/DDBJ databases">
        <authorList>
            <consortium name="Pathogen Informatics"/>
            <person name="Doyle S."/>
        </authorList>
    </citation>
    <scope>NUCLEOTIDE SEQUENCE [LARGE SCALE GENOMIC DNA]</scope>
    <source>
        <strain evidence="1 2">NCTC13645</strain>
    </source>
</reference>
<dbReference type="AlphaFoldDB" id="A0A380NWF3"/>
<name>A0A380NWF3_WEIVI</name>
<protein>
    <submittedName>
        <fullName evidence="1">Uncharacterized protein</fullName>
    </submittedName>
</protein>
<accession>A0A380NWF3</accession>
<sequence>MFETFSTKLDVEVPEGANDGVFYIFGTPISGNLGDQAIAMAQSRFCRIILITQWLNFKLMRH</sequence>
<evidence type="ECO:0000313" key="2">
    <source>
        <dbReference type="Proteomes" id="UP000254621"/>
    </source>
</evidence>
<proteinExistence type="predicted"/>
<gene>
    <name evidence="1" type="ORF">NCTC13645_00120</name>
</gene>
<organism evidence="1 2">
    <name type="scientific">Weissella viridescens</name>
    <name type="common">Lactobacillus viridescens</name>
    <dbReference type="NCBI Taxonomy" id="1629"/>
    <lineage>
        <taxon>Bacteria</taxon>
        <taxon>Bacillati</taxon>
        <taxon>Bacillota</taxon>
        <taxon>Bacilli</taxon>
        <taxon>Lactobacillales</taxon>
        <taxon>Lactobacillaceae</taxon>
        <taxon>Weissella</taxon>
    </lineage>
</organism>
<dbReference type="EMBL" id="UHIV01000001">
    <property type="protein sequence ID" value="SUP52247.1"/>
    <property type="molecule type" value="Genomic_DNA"/>
</dbReference>
<evidence type="ECO:0000313" key="1">
    <source>
        <dbReference type="EMBL" id="SUP52247.1"/>
    </source>
</evidence>
<dbReference type="Proteomes" id="UP000254621">
    <property type="component" value="Unassembled WGS sequence"/>
</dbReference>